<accession>A0A382WZD2</accession>
<dbReference type="PANTHER" id="PTHR38787:SF3">
    <property type="entry name" value="REGULATORY P DOMAIN-CONTAINING PROTEIN"/>
    <property type="match status" value="1"/>
</dbReference>
<gene>
    <name evidence="1" type="ORF">METZ01_LOCUS417046</name>
</gene>
<protein>
    <submittedName>
        <fullName evidence="1">Uncharacterized protein</fullName>
    </submittedName>
</protein>
<name>A0A382WZD2_9ZZZZ</name>
<dbReference type="GO" id="GO:0005576">
    <property type="term" value="C:extracellular region"/>
    <property type="evidence" value="ECO:0007669"/>
    <property type="project" value="TreeGrafter"/>
</dbReference>
<dbReference type="AlphaFoldDB" id="A0A382WZD2"/>
<proteinExistence type="predicted"/>
<dbReference type="EMBL" id="UINC01163730">
    <property type="protein sequence ID" value="SVD64192.1"/>
    <property type="molecule type" value="Genomic_DNA"/>
</dbReference>
<reference evidence="1" key="1">
    <citation type="submission" date="2018-05" db="EMBL/GenBank/DDBJ databases">
        <authorList>
            <person name="Lanie J.A."/>
            <person name="Ng W.-L."/>
            <person name="Kazmierczak K.M."/>
            <person name="Andrzejewski T.M."/>
            <person name="Davidsen T.M."/>
            <person name="Wayne K.J."/>
            <person name="Tettelin H."/>
            <person name="Glass J.I."/>
            <person name="Rusch D."/>
            <person name="Podicherti R."/>
            <person name="Tsui H.-C.T."/>
            <person name="Winkler M.E."/>
        </authorList>
    </citation>
    <scope>NUCLEOTIDE SEQUENCE</scope>
</reference>
<feature type="non-terminal residue" evidence="1">
    <location>
        <position position="1"/>
    </location>
</feature>
<dbReference type="PANTHER" id="PTHR38787">
    <property type="entry name" value="REGULATORY P DOMAIN-CONTAINING PROTEIN"/>
    <property type="match status" value="1"/>
</dbReference>
<evidence type="ECO:0000313" key="1">
    <source>
        <dbReference type="EMBL" id="SVD64192.1"/>
    </source>
</evidence>
<organism evidence="1">
    <name type="scientific">marine metagenome</name>
    <dbReference type="NCBI Taxonomy" id="408172"/>
    <lineage>
        <taxon>unclassified sequences</taxon>
        <taxon>metagenomes</taxon>
        <taxon>ecological metagenomes</taxon>
    </lineage>
</organism>
<sequence>LSEFNDGLTGGVHNVFIYDDHVYAVNNGRKYDVINIENPENPFRVGVYELDTPGHGVHDVWVIDGLAYSSNWADGVHVVDVGGVKQDETNRSRNQYNPFLAKTGQGGPGNPVKLGSMSDRNGHNHAAFPFISQSTDNFYIITGDEWGGPNGMQGGFHFLDFTDTENPTETAVYQVPEAGSHNHWVYGDVLMASYYQGGLRILDISGELMGDLYAQGREIAFFMSIDSEGHVPNKANVWGTMPYKDLIYFSDMNSGLWAIKLVDDSPMGTN</sequence>